<dbReference type="InterPro" id="IPR036388">
    <property type="entry name" value="WH-like_DNA-bd_sf"/>
</dbReference>
<accession>A0A6C0CSJ7</accession>
<name>A0A6C0CSJ7_9ZZZZ</name>
<proteinExistence type="predicted"/>
<dbReference type="EMBL" id="MN739468">
    <property type="protein sequence ID" value="QHT06455.1"/>
    <property type="molecule type" value="Genomic_DNA"/>
</dbReference>
<evidence type="ECO:0000313" key="1">
    <source>
        <dbReference type="EMBL" id="QHT06455.1"/>
    </source>
</evidence>
<organism evidence="1">
    <name type="scientific">viral metagenome</name>
    <dbReference type="NCBI Taxonomy" id="1070528"/>
    <lineage>
        <taxon>unclassified sequences</taxon>
        <taxon>metagenomes</taxon>
        <taxon>organismal metagenomes</taxon>
    </lineage>
</organism>
<dbReference type="Gene3D" id="1.10.10.10">
    <property type="entry name" value="Winged helix-like DNA-binding domain superfamily/Winged helix DNA-binding domain"/>
    <property type="match status" value="1"/>
</dbReference>
<sequence>MDIASLKDFINQANYICMNDNGIISAHKNLRDIAKHYEVNHSTISKALKGETIASCKSKTQGNIIIRKLSNSYTSD</sequence>
<dbReference type="AlphaFoldDB" id="A0A6C0CSJ7"/>
<protein>
    <submittedName>
        <fullName evidence="1">Uncharacterized protein</fullName>
    </submittedName>
</protein>
<reference evidence="1" key="1">
    <citation type="journal article" date="2020" name="Nature">
        <title>Giant virus diversity and host interactions through global metagenomics.</title>
        <authorList>
            <person name="Schulz F."/>
            <person name="Roux S."/>
            <person name="Paez-Espino D."/>
            <person name="Jungbluth S."/>
            <person name="Walsh D.A."/>
            <person name="Denef V.J."/>
            <person name="McMahon K.D."/>
            <person name="Konstantinidis K.T."/>
            <person name="Eloe-Fadrosh E.A."/>
            <person name="Kyrpides N.C."/>
            <person name="Woyke T."/>
        </authorList>
    </citation>
    <scope>NUCLEOTIDE SEQUENCE</scope>
    <source>
        <strain evidence="1">GVMAG-M-3300021425-30</strain>
    </source>
</reference>